<dbReference type="HOGENOM" id="CLU_3134102_0_0_9"/>
<protein>
    <recommendedName>
        <fullName evidence="1">Cyclophilin-like domain-containing protein</fullName>
    </recommendedName>
</protein>
<dbReference type="STRING" id="553973.CLOHYLEM_04330"/>
<evidence type="ECO:0000259" key="1">
    <source>
        <dbReference type="Pfam" id="PF18050"/>
    </source>
</evidence>
<name>C0BWZ6_9FIRM</name>
<reference evidence="2" key="1">
    <citation type="submission" date="2009-02" db="EMBL/GenBank/DDBJ databases">
        <authorList>
            <person name="Fulton L."/>
            <person name="Clifton S."/>
            <person name="Fulton B."/>
            <person name="Xu J."/>
            <person name="Minx P."/>
            <person name="Pepin K.H."/>
            <person name="Johnson M."/>
            <person name="Bhonagiri V."/>
            <person name="Nash W.E."/>
            <person name="Mardis E.R."/>
            <person name="Wilson R.K."/>
        </authorList>
    </citation>
    <scope>NUCLEOTIDE SEQUENCE [LARGE SCALE GENOMIC DNA]</scope>
    <source>
        <strain evidence="2">DSM 15053</strain>
    </source>
</reference>
<comment type="caution">
    <text evidence="2">The sequence shown here is derived from an EMBL/GenBank/DDBJ whole genome shotgun (WGS) entry which is preliminary data.</text>
</comment>
<sequence>MCLYAPWGNLSIFYKDFRNSNGLISLGHIDSGMEVISNMQGGFSVTLEK</sequence>
<reference evidence="2" key="2">
    <citation type="submission" date="2013-06" db="EMBL/GenBank/DDBJ databases">
        <title>Draft genome sequence of Clostridium hylemonae (DSM 15053).</title>
        <authorList>
            <person name="Sudarsanam P."/>
            <person name="Ley R."/>
            <person name="Guruge J."/>
            <person name="Turnbaugh P.J."/>
            <person name="Mahowald M."/>
            <person name="Liep D."/>
            <person name="Gordon J."/>
        </authorList>
    </citation>
    <scope>NUCLEOTIDE SEQUENCE</scope>
    <source>
        <strain evidence="2">DSM 15053</strain>
    </source>
</reference>
<feature type="domain" description="Cyclophilin-like" evidence="1">
    <location>
        <begin position="1"/>
        <end position="48"/>
    </location>
</feature>
<evidence type="ECO:0000313" key="2">
    <source>
        <dbReference type="EMBL" id="EEG75594.1"/>
    </source>
</evidence>
<dbReference type="Pfam" id="PF18050">
    <property type="entry name" value="Cyclophil_like2"/>
    <property type="match status" value="1"/>
</dbReference>
<proteinExistence type="predicted"/>
<dbReference type="RefSeq" id="WP_006441664.1">
    <property type="nucleotide sequence ID" value="NZ_CP036524.1"/>
</dbReference>
<gene>
    <name evidence="2" type="ORF">CLOHYLEM_04330</name>
</gene>
<organism evidence="2 3">
    <name type="scientific">[Clostridium] hylemonae DSM 15053</name>
    <dbReference type="NCBI Taxonomy" id="553973"/>
    <lineage>
        <taxon>Bacteria</taxon>
        <taxon>Bacillati</taxon>
        <taxon>Bacillota</taxon>
        <taxon>Clostridia</taxon>
        <taxon>Lachnospirales</taxon>
        <taxon>Lachnospiraceae</taxon>
    </lineage>
</organism>
<accession>C0BWZ6</accession>
<keyword evidence="3" id="KW-1185">Reference proteome</keyword>
<dbReference type="Gene3D" id="2.40.100.20">
    <property type="match status" value="1"/>
</dbReference>
<dbReference type="Proteomes" id="UP000004893">
    <property type="component" value="Unassembled WGS sequence"/>
</dbReference>
<dbReference type="InterPro" id="IPR041183">
    <property type="entry name" value="Cyclophilin-like"/>
</dbReference>
<evidence type="ECO:0000313" key="3">
    <source>
        <dbReference type="Proteomes" id="UP000004893"/>
    </source>
</evidence>
<dbReference type="EMBL" id="ABYI02000007">
    <property type="protein sequence ID" value="EEG75594.1"/>
    <property type="molecule type" value="Genomic_DNA"/>
</dbReference>
<dbReference type="SUPFAM" id="SSF50891">
    <property type="entry name" value="Cyclophilin-like"/>
    <property type="match status" value="1"/>
</dbReference>
<dbReference type="AlphaFoldDB" id="C0BWZ6"/>
<dbReference type="eggNOG" id="COG4925">
    <property type="taxonomic scope" value="Bacteria"/>
</dbReference>
<dbReference type="InterPro" id="IPR029000">
    <property type="entry name" value="Cyclophilin-like_dom_sf"/>
</dbReference>